<evidence type="ECO:0000256" key="3">
    <source>
        <dbReference type="ARBA" id="ARBA00022989"/>
    </source>
</evidence>
<feature type="domain" description="ABC-2 type transporter transmembrane" evidence="6">
    <location>
        <begin position="42"/>
        <end position="383"/>
    </location>
</feature>
<evidence type="ECO:0000313" key="8">
    <source>
        <dbReference type="Proteomes" id="UP000254711"/>
    </source>
</evidence>
<sequence length="402" mass="43752">MNRDIAPTIGRSRAFLTVFLKEVKENLRDRRTLISAFLTGPLLGPMILVMLLNITLNRELDKAEKPLPVPVIGAEYAPNLIAALKVDGIVPTPPIANPELAVRKQDADIVLRISPDFGRAWRKGEPVQVQLIFDSSQRDANTAVMRVSQLVETYARQQGAMRLVARGLSPSTAWPVVAAKRDQATAQARAALMFSILPYFFVLTVFMGGMYLAIDLTAGERERQSLEPLFANPVPRWKILAGKLVAICVFATASLLISLAAFAVVGRFIPTEKLGMELDLGLGFGSRVLLLMLPLIVLLAALQSLVAAFAKSYREAQTYVSLLMFVPVIPSILLSTMPIKSQAWMYAVPLLGQHIGIMQLLRGDGVDAQQLVLCLLGSLAAAALGVLVTVRLYQSERLAISG</sequence>
<organism evidence="7 8">
    <name type="scientific">Dyella solisilvae</name>
    <dbReference type="NCBI Taxonomy" id="1920168"/>
    <lineage>
        <taxon>Bacteria</taxon>
        <taxon>Pseudomonadati</taxon>
        <taxon>Pseudomonadota</taxon>
        <taxon>Gammaproteobacteria</taxon>
        <taxon>Lysobacterales</taxon>
        <taxon>Rhodanobacteraceae</taxon>
        <taxon>Dyella</taxon>
    </lineage>
</organism>
<evidence type="ECO:0000256" key="2">
    <source>
        <dbReference type="ARBA" id="ARBA00022692"/>
    </source>
</evidence>
<dbReference type="EMBL" id="QQSY01000006">
    <property type="protein sequence ID" value="RDI97225.1"/>
    <property type="molecule type" value="Genomic_DNA"/>
</dbReference>
<comment type="subcellular location">
    <subcellularLocation>
        <location evidence="1">Membrane</location>
        <topology evidence="1">Multi-pass membrane protein</topology>
    </subcellularLocation>
</comment>
<feature type="transmembrane region" description="Helical" evidence="5">
    <location>
        <begin position="244"/>
        <end position="269"/>
    </location>
</feature>
<evidence type="ECO:0000259" key="6">
    <source>
        <dbReference type="Pfam" id="PF12698"/>
    </source>
</evidence>
<evidence type="ECO:0000256" key="5">
    <source>
        <dbReference type="SAM" id="Phobius"/>
    </source>
</evidence>
<dbReference type="GO" id="GO:0140359">
    <property type="term" value="F:ABC-type transporter activity"/>
    <property type="evidence" value="ECO:0007669"/>
    <property type="project" value="InterPro"/>
</dbReference>
<dbReference type="GO" id="GO:0016020">
    <property type="term" value="C:membrane"/>
    <property type="evidence" value="ECO:0007669"/>
    <property type="project" value="UniProtKB-SubCell"/>
</dbReference>
<dbReference type="InterPro" id="IPR013525">
    <property type="entry name" value="ABC2_TM"/>
</dbReference>
<evidence type="ECO:0000256" key="4">
    <source>
        <dbReference type="ARBA" id="ARBA00023136"/>
    </source>
</evidence>
<keyword evidence="3 5" id="KW-1133">Transmembrane helix</keyword>
<keyword evidence="8" id="KW-1185">Reference proteome</keyword>
<dbReference type="Pfam" id="PF12698">
    <property type="entry name" value="ABC2_membrane_3"/>
    <property type="match status" value="1"/>
</dbReference>
<protein>
    <submittedName>
        <fullName evidence="7">ABC transporter permease</fullName>
    </submittedName>
</protein>
<feature type="transmembrane region" description="Helical" evidence="5">
    <location>
        <begin position="368"/>
        <end position="393"/>
    </location>
</feature>
<dbReference type="PANTHER" id="PTHR43471">
    <property type="entry name" value="ABC TRANSPORTER PERMEASE"/>
    <property type="match status" value="1"/>
</dbReference>
<dbReference type="PANTHER" id="PTHR43471:SF3">
    <property type="entry name" value="ABC TRANSPORTER PERMEASE PROTEIN NATB"/>
    <property type="match status" value="1"/>
</dbReference>
<evidence type="ECO:0000313" key="7">
    <source>
        <dbReference type="EMBL" id="RDI97225.1"/>
    </source>
</evidence>
<name>A0A370K3I3_9GAMM</name>
<gene>
    <name evidence="7" type="ORF">DVT68_17890</name>
</gene>
<dbReference type="AlphaFoldDB" id="A0A370K3I3"/>
<feature type="transmembrane region" description="Helical" evidence="5">
    <location>
        <begin position="289"/>
        <end position="310"/>
    </location>
</feature>
<comment type="caution">
    <text evidence="7">The sequence shown here is derived from an EMBL/GenBank/DDBJ whole genome shotgun (WGS) entry which is preliminary data.</text>
</comment>
<dbReference type="RefSeq" id="WP_114826561.1">
    <property type="nucleotide sequence ID" value="NZ_QQSY01000006.1"/>
</dbReference>
<proteinExistence type="predicted"/>
<keyword evidence="4 5" id="KW-0472">Membrane</keyword>
<accession>A0A370K3I3</accession>
<feature type="transmembrane region" description="Helical" evidence="5">
    <location>
        <begin position="316"/>
        <end position="336"/>
    </location>
</feature>
<feature type="transmembrane region" description="Helical" evidence="5">
    <location>
        <begin position="190"/>
        <end position="214"/>
    </location>
</feature>
<dbReference type="OrthoDB" id="5486437at2"/>
<reference evidence="7 8" key="1">
    <citation type="submission" date="2018-07" db="EMBL/GenBank/DDBJ databases">
        <title>Dyella solisilvae sp. nov., isolated from the pine and broad-leaved mixed forest soil.</title>
        <authorList>
            <person name="Gao Z."/>
            <person name="Qiu L."/>
        </authorList>
    </citation>
    <scope>NUCLEOTIDE SEQUENCE [LARGE SCALE GENOMIC DNA]</scope>
    <source>
        <strain evidence="7 8">DHG54</strain>
    </source>
</reference>
<evidence type="ECO:0000256" key="1">
    <source>
        <dbReference type="ARBA" id="ARBA00004141"/>
    </source>
</evidence>
<dbReference type="Proteomes" id="UP000254711">
    <property type="component" value="Unassembled WGS sequence"/>
</dbReference>
<feature type="transmembrane region" description="Helical" evidence="5">
    <location>
        <begin position="33"/>
        <end position="56"/>
    </location>
</feature>
<keyword evidence="2 5" id="KW-0812">Transmembrane</keyword>